<keyword evidence="7" id="KW-0030">Aminoacyl-tRNA synthetase</keyword>
<evidence type="ECO:0000313" key="12">
    <source>
        <dbReference type="EMBL" id="KFH40715.1"/>
    </source>
</evidence>
<keyword evidence="6" id="KW-0648">Protein biosynthesis</keyword>
<feature type="transmembrane region" description="Helical" evidence="10">
    <location>
        <begin position="505"/>
        <end position="522"/>
    </location>
</feature>
<keyword evidence="3 12" id="KW-0436">Ligase</keyword>
<gene>
    <name evidence="12" type="ORF">ACRE_085900</name>
</gene>
<dbReference type="GO" id="GO:0005739">
    <property type="term" value="C:mitochondrion"/>
    <property type="evidence" value="ECO:0007669"/>
    <property type="project" value="TreeGrafter"/>
</dbReference>
<keyword evidence="10" id="KW-1133">Transmembrane helix</keyword>
<keyword evidence="4" id="KW-0547">Nucleotide-binding</keyword>
<feature type="region of interest" description="Disordered" evidence="9">
    <location>
        <begin position="1157"/>
        <end position="1189"/>
    </location>
</feature>
<evidence type="ECO:0000259" key="11">
    <source>
        <dbReference type="SMART" id="SM00836"/>
    </source>
</evidence>
<dbReference type="InterPro" id="IPR035684">
    <property type="entry name" value="ArgRS_core"/>
</dbReference>
<evidence type="ECO:0000256" key="8">
    <source>
        <dbReference type="ARBA" id="ARBA00049339"/>
    </source>
</evidence>
<dbReference type="SUPFAM" id="SSF52374">
    <property type="entry name" value="Nucleotidylyl transferase"/>
    <property type="match status" value="1"/>
</dbReference>
<evidence type="ECO:0000256" key="9">
    <source>
        <dbReference type="SAM" id="MobiDB-lite"/>
    </source>
</evidence>
<evidence type="ECO:0000256" key="5">
    <source>
        <dbReference type="ARBA" id="ARBA00022840"/>
    </source>
</evidence>
<dbReference type="InterPro" id="IPR036695">
    <property type="entry name" value="Arg-tRNA-synth_N_sf"/>
</dbReference>
<feature type="transmembrane region" description="Helical" evidence="10">
    <location>
        <begin position="478"/>
        <end position="499"/>
    </location>
</feature>
<dbReference type="OrthoDB" id="68056at2759"/>
<dbReference type="Pfam" id="PF00750">
    <property type="entry name" value="tRNA-synt_1d"/>
    <property type="match status" value="1"/>
</dbReference>
<dbReference type="GO" id="GO:0005524">
    <property type="term" value="F:ATP binding"/>
    <property type="evidence" value="ECO:0007669"/>
    <property type="project" value="UniProtKB-KW"/>
</dbReference>
<dbReference type="SUPFAM" id="SSF47323">
    <property type="entry name" value="Anticodon-binding domain of a subclass of class I aminoacyl-tRNA synthetases"/>
    <property type="match status" value="1"/>
</dbReference>
<evidence type="ECO:0000256" key="1">
    <source>
        <dbReference type="ARBA" id="ARBA00005594"/>
    </source>
</evidence>
<name>A0A086SUD3_HAPC1</name>
<keyword evidence="10" id="KW-0472">Membrane</keyword>
<accession>A0A086SUD3</accession>
<dbReference type="EC" id="6.1.1.19" evidence="2"/>
<comment type="caution">
    <text evidence="12">The sequence shown here is derived from an EMBL/GenBank/DDBJ whole genome shotgun (WGS) entry which is preliminary data.</text>
</comment>
<dbReference type="GO" id="GO:0004814">
    <property type="term" value="F:arginine-tRNA ligase activity"/>
    <property type="evidence" value="ECO:0007669"/>
    <property type="project" value="UniProtKB-EC"/>
</dbReference>
<evidence type="ECO:0000256" key="4">
    <source>
        <dbReference type="ARBA" id="ARBA00022741"/>
    </source>
</evidence>
<evidence type="ECO:0000256" key="10">
    <source>
        <dbReference type="SAM" id="Phobius"/>
    </source>
</evidence>
<dbReference type="EMBL" id="JPKY01000174">
    <property type="protein sequence ID" value="KFH40715.1"/>
    <property type="molecule type" value="Genomic_DNA"/>
</dbReference>
<dbReference type="SMART" id="SM00836">
    <property type="entry name" value="DALR_1"/>
    <property type="match status" value="1"/>
</dbReference>
<dbReference type="InterPro" id="IPR001278">
    <property type="entry name" value="Arg-tRNA-ligase"/>
</dbReference>
<dbReference type="Gene3D" id="1.10.730.10">
    <property type="entry name" value="Isoleucyl-tRNA Synthetase, Domain 1"/>
    <property type="match status" value="1"/>
</dbReference>
<proteinExistence type="inferred from homology"/>
<sequence length="1244" mass="139574">MQSPAAFLWDGPLFPCTDSDDERWIDIWLRQGMKERPLELFQHIPEYSPRRTYETPEFEAIGLNDALERVFNGHLSSSTEEAVWLHDQGDDGDRDYNGVMSIQKFHQVCEMKAPADTIGQYQRVGLDGQPDAQRRRIHIPNPDSESLAILARNATWETRESLIDFLQRHIKGSRNRAFISMGASVGAAIQAVFCMTFHFPIFVWRSWSIDEVDGRQDGRKRKDGTPWRKSEDLSYLRGATTPRDHEGKIDMLHESQISLTITCFSRRKWTLQCLHDTYFYRPNPYNEDMLDFYKDEGSDSDSLSEDEFEPQWDPITLGNSESGLPIHNPGEYFYHCLHFRIRQVLDESRNTQHNLENRVSTWMKTHGCRSTLASARARTESIKQRQLWLAETSGLLGRLTPNLSGTIDALSRFLENPHQSLEFTQRIGVYHQSLAEMVHGLEEVRQGLIDVEKRCEGFRRDLELHIGVHSHNTVMFQYWNIILVTPVAIAAAMLQSGVISAGPRWLWFVSLTALVFAITCFIDPNMSPLTSWYSWLEIWCRAVSPIQAGGNTKPQRLQGMGLITAGLTMTMPELSARLGHLGLDSDMPDIPAADLLVKPLDIFRSHLANLVSTTFGCDVLLAYDSIRLSNDLSQGDLELVVPKLKLKDVEASDVLQKLQGSPLFETPYADGPIIRFLVSASSLPTLLFPYIGDRKSSYGHFRSPGVIDSPSNDTADRKKVVVEFSSPNVGKEFSGHHLRGTLVGTFVSNIYACMGWDVVRLNYLGDWGKELALLAIGFQKFGSDEALESDPAGHMLDIFNRIRELIQPELDEVKRAKAEGRSTSDIEGTGLLAERDAFFKNLESGNEDCTNLWKKLKDLYIGHLDASYQRLGIKFDEYSGESQVKPETMAEVEEALKEEGVLEQVDDTLCINFEKHGGKAGKGLGTQAIRGRNGSTTYLLRDIAAALDREREHSFDRMIYVVSFRQDMHFQQVFLALKLMKREDVESKLQHVSFGEIEGMAEYFQRPLLLNNILDEYGIPGNGEIDQGGEPRAEGGDTGQVKGCLRLLGGFWGKKRSHKYTLDRDRVAISEQDSSVVLQQIWEDLGGAISALGGVEVEGADLDSSALQDAGTLEILGSLARYPEITAAAFKSLEPHTVYSYLRELAGALADHLDDTEKSVEDVEGVAEEGPAEPAEDGAGSRGSGIESPGAKRARLEFYRCARQVMENGLALLGAPTMTRRSHWDRLHLLLPPSTRLRTTSCVI</sequence>
<evidence type="ECO:0000256" key="2">
    <source>
        <dbReference type="ARBA" id="ARBA00012837"/>
    </source>
</evidence>
<dbReference type="InterPro" id="IPR009080">
    <property type="entry name" value="tRNAsynth_Ia_anticodon-bd"/>
</dbReference>
<dbReference type="Gene3D" id="3.30.1360.70">
    <property type="entry name" value="Arginyl tRNA synthetase N-terminal domain"/>
    <property type="match status" value="1"/>
</dbReference>
<dbReference type="Proteomes" id="UP000029964">
    <property type="component" value="Unassembled WGS sequence"/>
</dbReference>
<dbReference type="InterPro" id="IPR008909">
    <property type="entry name" value="DALR_anticod-bd"/>
</dbReference>
<comment type="similarity">
    <text evidence="1">Belongs to the class-I aminoacyl-tRNA synthetase family.</text>
</comment>
<feature type="compositionally biased region" description="Acidic residues" evidence="9">
    <location>
        <begin position="1162"/>
        <end position="1176"/>
    </location>
</feature>
<dbReference type="InterPro" id="IPR014729">
    <property type="entry name" value="Rossmann-like_a/b/a_fold"/>
</dbReference>
<evidence type="ECO:0000313" key="13">
    <source>
        <dbReference type="Proteomes" id="UP000029964"/>
    </source>
</evidence>
<dbReference type="Pfam" id="PF05746">
    <property type="entry name" value="DALR_1"/>
    <property type="match status" value="1"/>
</dbReference>
<dbReference type="SUPFAM" id="SSF55190">
    <property type="entry name" value="Arginyl-tRNA synthetase (ArgRS), N-terminal 'additional' domain"/>
    <property type="match status" value="1"/>
</dbReference>
<evidence type="ECO:0000256" key="6">
    <source>
        <dbReference type="ARBA" id="ARBA00022917"/>
    </source>
</evidence>
<dbReference type="AlphaFoldDB" id="A0A086SUD3"/>
<dbReference type="PANTHER" id="PTHR11956:SF11">
    <property type="entry name" value="ARGININE--TRNA LIGASE, MITOCHONDRIAL-RELATED"/>
    <property type="match status" value="1"/>
</dbReference>
<comment type="catalytic activity">
    <reaction evidence="8">
        <text>tRNA(Arg) + L-arginine + ATP = L-arginyl-tRNA(Arg) + AMP + diphosphate</text>
        <dbReference type="Rhea" id="RHEA:20301"/>
        <dbReference type="Rhea" id="RHEA-COMP:9658"/>
        <dbReference type="Rhea" id="RHEA-COMP:9673"/>
        <dbReference type="ChEBI" id="CHEBI:30616"/>
        <dbReference type="ChEBI" id="CHEBI:32682"/>
        <dbReference type="ChEBI" id="CHEBI:33019"/>
        <dbReference type="ChEBI" id="CHEBI:78442"/>
        <dbReference type="ChEBI" id="CHEBI:78513"/>
        <dbReference type="ChEBI" id="CHEBI:456215"/>
        <dbReference type="EC" id="6.1.1.19"/>
    </reaction>
</comment>
<dbReference type="GO" id="GO:0006420">
    <property type="term" value="P:arginyl-tRNA aminoacylation"/>
    <property type="evidence" value="ECO:0007669"/>
    <property type="project" value="InterPro"/>
</dbReference>
<dbReference type="Gene3D" id="3.40.50.620">
    <property type="entry name" value="HUPs"/>
    <property type="match status" value="1"/>
</dbReference>
<dbReference type="HOGENOM" id="CLU_269162_0_0_1"/>
<organism evidence="12 13">
    <name type="scientific">Hapsidospora chrysogenum (strain ATCC 11550 / CBS 779.69 / DSM 880 / IAM 14645 / JCM 23072 / IMI 49137)</name>
    <name type="common">Acremonium chrysogenum</name>
    <dbReference type="NCBI Taxonomy" id="857340"/>
    <lineage>
        <taxon>Eukaryota</taxon>
        <taxon>Fungi</taxon>
        <taxon>Dikarya</taxon>
        <taxon>Ascomycota</taxon>
        <taxon>Pezizomycotina</taxon>
        <taxon>Sordariomycetes</taxon>
        <taxon>Hypocreomycetidae</taxon>
        <taxon>Hypocreales</taxon>
        <taxon>Bionectriaceae</taxon>
        <taxon>Hapsidospora</taxon>
    </lineage>
</organism>
<keyword evidence="13" id="KW-1185">Reference proteome</keyword>
<dbReference type="PRINTS" id="PR01038">
    <property type="entry name" value="TRNASYNTHARG"/>
</dbReference>
<dbReference type="STRING" id="857340.A0A086SUD3"/>
<keyword evidence="10" id="KW-0812">Transmembrane</keyword>
<evidence type="ECO:0000256" key="3">
    <source>
        <dbReference type="ARBA" id="ARBA00022598"/>
    </source>
</evidence>
<dbReference type="PANTHER" id="PTHR11956">
    <property type="entry name" value="ARGINYL-TRNA SYNTHETASE"/>
    <property type="match status" value="1"/>
</dbReference>
<keyword evidence="5" id="KW-0067">ATP-binding</keyword>
<dbReference type="GO" id="GO:0032543">
    <property type="term" value="P:mitochondrial translation"/>
    <property type="evidence" value="ECO:0007669"/>
    <property type="project" value="TreeGrafter"/>
</dbReference>
<evidence type="ECO:0000256" key="7">
    <source>
        <dbReference type="ARBA" id="ARBA00023146"/>
    </source>
</evidence>
<feature type="domain" description="DALR anticodon binding" evidence="11">
    <location>
        <begin position="1078"/>
        <end position="1221"/>
    </location>
</feature>
<protein>
    <recommendedName>
        <fullName evidence="2">arginine--tRNA ligase</fullName>
        <ecNumber evidence="2">6.1.1.19</ecNumber>
    </recommendedName>
</protein>
<reference evidence="13" key="1">
    <citation type="journal article" date="2014" name="Genome Announc.">
        <title>Genome sequence and annotation of Acremonium chrysogenum, producer of the beta-lactam antibiotic cephalosporin C.</title>
        <authorList>
            <person name="Terfehr D."/>
            <person name="Dahlmann T.A."/>
            <person name="Specht T."/>
            <person name="Zadra I."/>
            <person name="Kuernsteiner H."/>
            <person name="Kueck U."/>
        </authorList>
    </citation>
    <scope>NUCLEOTIDE SEQUENCE [LARGE SCALE GENOMIC DNA]</scope>
    <source>
        <strain evidence="13">ATCC 11550 / CBS 779.69 / DSM 880 / IAM 14645 / JCM 23072 / IMI 49137</strain>
    </source>
</reference>